<evidence type="ECO:0000256" key="9">
    <source>
        <dbReference type="ARBA" id="ARBA00023049"/>
    </source>
</evidence>
<evidence type="ECO:0000256" key="4">
    <source>
        <dbReference type="ARBA" id="ARBA00022670"/>
    </source>
</evidence>
<keyword evidence="9 11" id="KW-0482">Metalloprotease</keyword>
<dbReference type="GO" id="GO:0006508">
    <property type="term" value="P:proteolysis"/>
    <property type="evidence" value="ECO:0007669"/>
    <property type="project" value="UniProtKB-KW"/>
</dbReference>
<feature type="transmembrane region" description="Helical" evidence="11">
    <location>
        <begin position="351"/>
        <end position="369"/>
    </location>
</feature>
<reference evidence="13 14" key="1">
    <citation type="journal article" date="2016" name="Nat. Commun.">
        <title>Thousands of microbial genomes shed light on interconnected biogeochemical processes in an aquifer system.</title>
        <authorList>
            <person name="Anantharaman K."/>
            <person name="Brown C.T."/>
            <person name="Hug L.A."/>
            <person name="Sharon I."/>
            <person name="Castelle C.J."/>
            <person name="Probst A.J."/>
            <person name="Thomas B.C."/>
            <person name="Singh A."/>
            <person name="Wilkins M.J."/>
            <person name="Karaoz U."/>
            <person name="Brodie E.L."/>
            <person name="Williams K.H."/>
            <person name="Hubbard S.S."/>
            <person name="Banfield J.F."/>
        </authorList>
    </citation>
    <scope>NUCLEOTIDE SEQUENCE [LARGE SCALE GENOMIC DNA]</scope>
</reference>
<evidence type="ECO:0000256" key="1">
    <source>
        <dbReference type="ARBA" id="ARBA00001947"/>
    </source>
</evidence>
<evidence type="ECO:0000256" key="11">
    <source>
        <dbReference type="RuleBase" id="RU362031"/>
    </source>
</evidence>
<dbReference type="Proteomes" id="UP000178783">
    <property type="component" value="Unassembled WGS sequence"/>
</dbReference>
<dbReference type="Pfam" id="PF02163">
    <property type="entry name" value="Peptidase_M50"/>
    <property type="match status" value="1"/>
</dbReference>
<feature type="domain" description="Peptidase M50" evidence="12">
    <location>
        <begin position="8"/>
        <end position="363"/>
    </location>
</feature>
<keyword evidence="8 11" id="KW-1133">Transmembrane helix</keyword>
<dbReference type="GO" id="GO:0004222">
    <property type="term" value="F:metalloendopeptidase activity"/>
    <property type="evidence" value="ECO:0007669"/>
    <property type="project" value="InterPro"/>
</dbReference>
<dbReference type="EC" id="3.4.24.-" evidence="11"/>
<proteinExistence type="inferred from homology"/>
<dbReference type="CDD" id="cd23081">
    <property type="entry name" value="cpPDZ_EcRseP-like"/>
    <property type="match status" value="1"/>
</dbReference>
<keyword evidence="10 11" id="KW-0472">Membrane</keyword>
<keyword evidence="7 11" id="KW-0862">Zinc</keyword>
<feature type="transmembrane region" description="Helical" evidence="11">
    <location>
        <begin position="109"/>
        <end position="131"/>
    </location>
</feature>
<dbReference type="PANTHER" id="PTHR42837:SF2">
    <property type="entry name" value="MEMBRANE METALLOPROTEASE ARASP2, CHLOROPLASTIC-RELATED"/>
    <property type="match status" value="1"/>
</dbReference>
<evidence type="ECO:0000256" key="2">
    <source>
        <dbReference type="ARBA" id="ARBA00004141"/>
    </source>
</evidence>
<dbReference type="AlphaFoldDB" id="A0A1F5SD77"/>
<evidence type="ECO:0000256" key="10">
    <source>
        <dbReference type="ARBA" id="ARBA00023136"/>
    </source>
</evidence>
<name>A0A1F5SD77_9BACT</name>
<evidence type="ECO:0000256" key="6">
    <source>
        <dbReference type="ARBA" id="ARBA00022801"/>
    </source>
</evidence>
<dbReference type="CDD" id="cd06163">
    <property type="entry name" value="S2P-M50_PDZ_RseP-like"/>
    <property type="match status" value="1"/>
</dbReference>
<dbReference type="STRING" id="1797989.A3H66_03345"/>
<dbReference type="GO" id="GO:0016020">
    <property type="term" value="C:membrane"/>
    <property type="evidence" value="ECO:0007669"/>
    <property type="project" value="UniProtKB-SubCell"/>
</dbReference>
<keyword evidence="4 13" id="KW-0645">Protease</keyword>
<evidence type="ECO:0000256" key="7">
    <source>
        <dbReference type="ARBA" id="ARBA00022833"/>
    </source>
</evidence>
<evidence type="ECO:0000256" key="8">
    <source>
        <dbReference type="ARBA" id="ARBA00022989"/>
    </source>
</evidence>
<evidence type="ECO:0000256" key="5">
    <source>
        <dbReference type="ARBA" id="ARBA00022692"/>
    </source>
</evidence>
<organism evidence="13 14">
    <name type="scientific">Candidatus Falkowbacteria bacterium RIFCSPLOWO2_02_FULL_45_21</name>
    <dbReference type="NCBI Taxonomy" id="1797989"/>
    <lineage>
        <taxon>Bacteria</taxon>
        <taxon>Candidatus Falkowiibacteriota</taxon>
    </lineage>
</organism>
<evidence type="ECO:0000313" key="13">
    <source>
        <dbReference type="EMBL" id="OGF24599.1"/>
    </source>
</evidence>
<accession>A0A1F5SD77</accession>
<dbReference type="GO" id="GO:0046872">
    <property type="term" value="F:metal ion binding"/>
    <property type="evidence" value="ECO:0007669"/>
    <property type="project" value="UniProtKB-KW"/>
</dbReference>
<gene>
    <name evidence="13" type="ORF">A3H66_03345</name>
</gene>
<sequence length="387" mass="42610">MLLTIIIFILVLSILVFAHELGHFMMARKFGVKAEEFGFGFPPRLFGFYKNNQGDWRYVFGGREITDCPGTVYSLNWLPLGGFVKIKGENGEGEKEPDSFAARPVWQRAIILSAGVVMNIILAMVLIIAGFMMGLPQSLEGGLDARAQISDRKIQIVEVLGGSRAQSAGLKIGDTIVSIDNNKFSSFEELQGYVNSKIGLELNYKIERGRETLDKPITPALMPETGKGGIGVAISETGIVSYPWYLAIWQGVKTTFILTWVIITAFYELLKGLIFGQGVTADLAGPVGIAALTGQVARLGFVYLMQFTALLSINLAVINFFPFPALDGGRVLFLVIEKIKRGPVKREVEGLIHNLGFALLMILVLIVTFRDVAKFSGMFKGIWERIF</sequence>
<protein>
    <recommendedName>
        <fullName evidence="11">Zinc metalloprotease</fullName>
        <ecNumber evidence="11">3.4.24.-</ecNumber>
    </recommendedName>
</protein>
<keyword evidence="5 11" id="KW-0812">Transmembrane</keyword>
<feature type="transmembrane region" description="Helical" evidence="11">
    <location>
        <begin position="301"/>
        <end position="321"/>
    </location>
</feature>
<comment type="similarity">
    <text evidence="3 11">Belongs to the peptidase M50B family.</text>
</comment>
<dbReference type="SUPFAM" id="SSF50156">
    <property type="entry name" value="PDZ domain-like"/>
    <property type="match status" value="1"/>
</dbReference>
<dbReference type="InterPro" id="IPR004387">
    <property type="entry name" value="Pept_M50_Zn"/>
</dbReference>
<comment type="cofactor">
    <cofactor evidence="1 11">
        <name>Zn(2+)</name>
        <dbReference type="ChEBI" id="CHEBI:29105"/>
    </cofactor>
</comment>
<dbReference type="NCBIfam" id="TIGR00054">
    <property type="entry name" value="RIP metalloprotease RseP"/>
    <property type="match status" value="1"/>
</dbReference>
<evidence type="ECO:0000256" key="3">
    <source>
        <dbReference type="ARBA" id="ARBA00007931"/>
    </source>
</evidence>
<dbReference type="PANTHER" id="PTHR42837">
    <property type="entry name" value="REGULATOR OF SIGMA-E PROTEASE RSEP"/>
    <property type="match status" value="1"/>
</dbReference>
<dbReference type="EMBL" id="MFFW01000007">
    <property type="protein sequence ID" value="OGF24599.1"/>
    <property type="molecule type" value="Genomic_DNA"/>
</dbReference>
<keyword evidence="11" id="KW-0479">Metal-binding</keyword>
<dbReference type="Gene3D" id="2.30.42.10">
    <property type="match status" value="1"/>
</dbReference>
<evidence type="ECO:0000313" key="14">
    <source>
        <dbReference type="Proteomes" id="UP000178783"/>
    </source>
</evidence>
<comment type="caution">
    <text evidence="13">The sequence shown here is derived from an EMBL/GenBank/DDBJ whole genome shotgun (WGS) entry which is preliminary data.</text>
</comment>
<keyword evidence="6 11" id="KW-0378">Hydrolase</keyword>
<comment type="subcellular location">
    <subcellularLocation>
        <location evidence="2">Membrane</location>
        <topology evidence="2">Multi-pass membrane protein</topology>
    </subcellularLocation>
</comment>
<dbReference type="InterPro" id="IPR036034">
    <property type="entry name" value="PDZ_sf"/>
</dbReference>
<evidence type="ECO:0000259" key="12">
    <source>
        <dbReference type="Pfam" id="PF02163"/>
    </source>
</evidence>
<dbReference type="InterPro" id="IPR008915">
    <property type="entry name" value="Peptidase_M50"/>
</dbReference>